<name>A0A919QH44_9ACTN</name>
<dbReference type="InterPro" id="IPR012347">
    <property type="entry name" value="Ferritin-like"/>
</dbReference>
<evidence type="ECO:0000259" key="2">
    <source>
        <dbReference type="Pfam" id="PF03713"/>
    </source>
</evidence>
<reference evidence="3" key="1">
    <citation type="submission" date="2021-01" db="EMBL/GenBank/DDBJ databases">
        <title>Whole genome shotgun sequence of Acrocarpospora phusangensis NBRC 108782.</title>
        <authorList>
            <person name="Komaki H."/>
            <person name="Tamura T."/>
        </authorList>
    </citation>
    <scope>NUCLEOTIDE SEQUENCE</scope>
    <source>
        <strain evidence="3">NBRC 108782</strain>
    </source>
</reference>
<accession>A0A919QH44</accession>
<dbReference type="Pfam" id="PF03713">
    <property type="entry name" value="DUF305"/>
    <property type="match status" value="1"/>
</dbReference>
<dbReference type="PROSITE" id="PS51257">
    <property type="entry name" value="PROKAR_LIPOPROTEIN"/>
    <property type="match status" value="1"/>
</dbReference>
<organism evidence="3 4">
    <name type="scientific">Acrocarpospora phusangensis</name>
    <dbReference type="NCBI Taxonomy" id="1070424"/>
    <lineage>
        <taxon>Bacteria</taxon>
        <taxon>Bacillati</taxon>
        <taxon>Actinomycetota</taxon>
        <taxon>Actinomycetes</taxon>
        <taxon>Streptosporangiales</taxon>
        <taxon>Streptosporangiaceae</taxon>
        <taxon>Acrocarpospora</taxon>
    </lineage>
</organism>
<feature type="signal peptide" evidence="1">
    <location>
        <begin position="1"/>
        <end position="24"/>
    </location>
</feature>
<feature type="domain" description="DUF305" evidence="2">
    <location>
        <begin position="50"/>
        <end position="187"/>
    </location>
</feature>
<keyword evidence="1" id="KW-0732">Signal</keyword>
<dbReference type="InterPro" id="IPR005183">
    <property type="entry name" value="DUF305_CopM-like"/>
</dbReference>
<proteinExistence type="predicted"/>
<dbReference type="EMBL" id="BOOA01000056">
    <property type="protein sequence ID" value="GIH27463.1"/>
    <property type="molecule type" value="Genomic_DNA"/>
</dbReference>
<gene>
    <name evidence="3" type="ORF">Aph01nite_57730</name>
</gene>
<dbReference type="AlphaFoldDB" id="A0A919QH44"/>
<dbReference type="Gene3D" id="1.20.1260.10">
    <property type="match status" value="1"/>
</dbReference>
<sequence>MRLPVVATSALACLLVTACSGARAAAPPPAPPTAVQSAVSAEPGSYNATDVAWLQLVIPMTEQALDLMDTTATKTSNPRVVQLAADIAADHRTQLTQLRDLLRRSGNGETDIHDGHDLPGIVTPDDLLLVTKTRGPAFDRLFAQHIGDYLRQSVLVAKGEQDSGADPATKSFAASLSAARKAQLARLTGNGPA</sequence>
<evidence type="ECO:0000313" key="4">
    <source>
        <dbReference type="Proteomes" id="UP000640052"/>
    </source>
</evidence>
<protein>
    <submittedName>
        <fullName evidence="3">DUF305 domain-containing protein</fullName>
    </submittedName>
</protein>
<evidence type="ECO:0000256" key="1">
    <source>
        <dbReference type="SAM" id="SignalP"/>
    </source>
</evidence>
<feature type="chain" id="PRO_5036817261" evidence="1">
    <location>
        <begin position="25"/>
        <end position="193"/>
    </location>
</feature>
<dbReference type="RefSeq" id="WP_204044120.1">
    <property type="nucleotide sequence ID" value="NZ_BOOA01000056.1"/>
</dbReference>
<evidence type="ECO:0000313" key="3">
    <source>
        <dbReference type="EMBL" id="GIH27463.1"/>
    </source>
</evidence>
<keyword evidence="4" id="KW-1185">Reference proteome</keyword>
<dbReference type="Proteomes" id="UP000640052">
    <property type="component" value="Unassembled WGS sequence"/>
</dbReference>
<comment type="caution">
    <text evidence="3">The sequence shown here is derived from an EMBL/GenBank/DDBJ whole genome shotgun (WGS) entry which is preliminary data.</text>
</comment>